<proteinExistence type="predicted"/>
<evidence type="ECO:0000256" key="1">
    <source>
        <dbReference type="SAM" id="MobiDB-lite"/>
    </source>
</evidence>
<name>A0ABQ2S7I3_9DEIO</name>
<organism evidence="3 4">
    <name type="scientific">Deinococcus sedimenti</name>
    <dbReference type="NCBI Taxonomy" id="1867090"/>
    <lineage>
        <taxon>Bacteria</taxon>
        <taxon>Thermotogati</taxon>
        <taxon>Deinococcota</taxon>
        <taxon>Deinococci</taxon>
        <taxon>Deinococcales</taxon>
        <taxon>Deinococcaceae</taxon>
        <taxon>Deinococcus</taxon>
    </lineage>
</organism>
<evidence type="ECO:0000256" key="2">
    <source>
        <dbReference type="SAM" id="SignalP"/>
    </source>
</evidence>
<feature type="signal peptide" evidence="2">
    <location>
        <begin position="1"/>
        <end position="33"/>
    </location>
</feature>
<evidence type="ECO:0000313" key="4">
    <source>
        <dbReference type="Proteomes" id="UP000644548"/>
    </source>
</evidence>
<keyword evidence="4" id="KW-1185">Reference proteome</keyword>
<reference evidence="4" key="1">
    <citation type="journal article" date="2019" name="Int. J. Syst. Evol. Microbiol.">
        <title>The Global Catalogue of Microorganisms (GCM) 10K type strain sequencing project: providing services to taxonomists for standard genome sequencing and annotation.</title>
        <authorList>
            <consortium name="The Broad Institute Genomics Platform"/>
            <consortium name="The Broad Institute Genome Sequencing Center for Infectious Disease"/>
            <person name="Wu L."/>
            <person name="Ma J."/>
        </authorList>
    </citation>
    <scope>NUCLEOTIDE SEQUENCE [LARGE SCALE GENOMIC DNA]</scope>
    <source>
        <strain evidence="4">JCM 31405</strain>
    </source>
</reference>
<feature type="compositionally biased region" description="Pro residues" evidence="1">
    <location>
        <begin position="351"/>
        <end position="369"/>
    </location>
</feature>
<comment type="caution">
    <text evidence="3">The sequence shown here is derived from an EMBL/GenBank/DDBJ whole genome shotgun (WGS) entry which is preliminary data.</text>
</comment>
<sequence>MELQKSVTPLKEFHMKTPIACTLALLIASAALAGGGPSVARPAGTTVNPFGATAAAPMTMPAVLSDLQRAGTTLTLVTGRNVIAGTVNGPTVTAIGSEPATSVVATTGGTQRRYTLLNPVRPGVVTPVRDIRLLPVAPVVLLPIQAPQPAPRPIAAPVTPAPAPVTPVPIVQPTPIVQPAPAPVQPAPVQPAPVQPGPIQPAPVQPAPAPVQPEPTPPAPEDPISICHRTGSDTNPYNLITVSRNALDAHAGHGDIIPAPAEGCPTTAGDTTQPSPAPVQPAPAPGQPEPTPPGDGNDKINICHRTGSSTNPYNLISVSRSALDAHSGHGDIIPAPEGGCPTTAGDATQPSPAPVQPAPAPGQPEPTPPGDGNDKVSICHKTGSDSNPYNLITVSRSALDAHSGHGDIIPAPAEGCPTGTPPGNGNGNGNGK</sequence>
<feature type="region of interest" description="Disordered" evidence="1">
    <location>
        <begin position="179"/>
        <end position="221"/>
    </location>
</feature>
<feature type="chain" id="PRO_5047008368" evidence="2">
    <location>
        <begin position="34"/>
        <end position="432"/>
    </location>
</feature>
<feature type="compositionally biased region" description="Polar residues" evidence="1">
    <location>
        <begin position="384"/>
        <end position="396"/>
    </location>
</feature>
<accession>A0ABQ2S7I3</accession>
<feature type="region of interest" description="Disordered" evidence="1">
    <location>
        <begin position="327"/>
        <end position="432"/>
    </location>
</feature>
<dbReference type="EMBL" id="BMQN01000005">
    <property type="protein sequence ID" value="GGR97201.1"/>
    <property type="molecule type" value="Genomic_DNA"/>
</dbReference>
<dbReference type="Proteomes" id="UP000644548">
    <property type="component" value="Unassembled WGS sequence"/>
</dbReference>
<dbReference type="PRINTS" id="PR01217">
    <property type="entry name" value="PRICHEXTENSN"/>
</dbReference>
<gene>
    <name evidence="3" type="ORF">GCM10008960_25000</name>
</gene>
<keyword evidence="2" id="KW-0732">Signal</keyword>
<feature type="compositionally biased region" description="Pro residues" evidence="1">
    <location>
        <begin position="275"/>
        <end position="293"/>
    </location>
</feature>
<feature type="region of interest" description="Disordered" evidence="1">
    <location>
        <begin position="258"/>
        <end position="310"/>
    </location>
</feature>
<protein>
    <submittedName>
        <fullName evidence="3">Uncharacterized protein</fullName>
    </submittedName>
</protein>
<evidence type="ECO:0000313" key="3">
    <source>
        <dbReference type="EMBL" id="GGR97201.1"/>
    </source>
</evidence>
<feature type="compositionally biased region" description="Gly residues" evidence="1">
    <location>
        <begin position="422"/>
        <end position="432"/>
    </location>
</feature>